<dbReference type="AlphaFoldDB" id="A0A514LIT8"/>
<sequence>MTSAKKEDQASRIEILDQMRGIALLVIFLVNIPGLAEVMTMERPSINESLRDLVDIIFADTARPLFAFMFGISLILIYNRLKEKNINPYPTLFRRMLILFFIGAVHGFFIWTGDILLMYASAGFVLLFFLKLSRKSLLVTALLFWLGFTIGTDFFSYDLDNWLKGLLGSGENPKGWDYLMIEFTDMINHMGFFLFGMYAYRIGIFSLVPEQRKITGLLTFIFLSVGLAGKTGLHYELDSFFLNNLDGFYAFMTTMGIVLAIILWGTSRAKAVLLPFAAIGKMTFTNYLLQSLVFVSLFTLSGRTIFDGTGFWTEPSYVFALVTGILFFMIQMVYSHFWLKKYRYGPFEWLWRTGTYMKVVPIKK</sequence>
<evidence type="ECO:0000256" key="1">
    <source>
        <dbReference type="SAM" id="Phobius"/>
    </source>
</evidence>
<reference evidence="4" key="1">
    <citation type="submission" date="2019-01" db="EMBL/GenBank/DDBJ databases">
        <title>Genomic analysis of Salicibibacter sp. NKC3-5.</title>
        <authorList>
            <person name="Oh Y.J."/>
        </authorList>
    </citation>
    <scope>NUCLEOTIDE SEQUENCE [LARGE SCALE GENOMIC DNA]</scope>
    <source>
        <strain evidence="4">NKC3-5</strain>
    </source>
</reference>
<feature type="transmembrane region" description="Helical" evidence="1">
    <location>
        <begin position="137"/>
        <end position="157"/>
    </location>
</feature>
<feature type="transmembrane region" description="Helical" evidence="1">
    <location>
        <begin position="247"/>
        <end position="266"/>
    </location>
</feature>
<feature type="domain" description="DUF418" evidence="2">
    <location>
        <begin position="199"/>
        <end position="358"/>
    </location>
</feature>
<evidence type="ECO:0000313" key="4">
    <source>
        <dbReference type="Proteomes" id="UP000319756"/>
    </source>
</evidence>
<dbReference type="RefSeq" id="WP_142089551.1">
    <property type="nucleotide sequence ID" value="NZ_CP035485.1"/>
</dbReference>
<name>A0A514LIT8_9BACI</name>
<protein>
    <submittedName>
        <fullName evidence="3">DUF418 domain-containing protein</fullName>
    </submittedName>
</protein>
<organism evidence="3 4">
    <name type="scientific">Salicibibacter halophilus</name>
    <dbReference type="NCBI Taxonomy" id="2502791"/>
    <lineage>
        <taxon>Bacteria</taxon>
        <taxon>Bacillati</taxon>
        <taxon>Bacillota</taxon>
        <taxon>Bacilli</taxon>
        <taxon>Bacillales</taxon>
        <taxon>Bacillaceae</taxon>
        <taxon>Salicibibacter</taxon>
    </lineage>
</organism>
<feature type="transmembrane region" description="Helical" evidence="1">
    <location>
        <begin position="92"/>
        <end position="109"/>
    </location>
</feature>
<dbReference type="InterPro" id="IPR052529">
    <property type="entry name" value="Bact_Transport_Assoc"/>
</dbReference>
<dbReference type="Proteomes" id="UP000319756">
    <property type="component" value="Chromosome"/>
</dbReference>
<dbReference type="KEGG" id="sale:EPH95_09825"/>
<feature type="transmembrane region" description="Helical" evidence="1">
    <location>
        <begin position="61"/>
        <end position="80"/>
    </location>
</feature>
<dbReference type="OrthoDB" id="9807744at2"/>
<feature type="transmembrane region" description="Helical" evidence="1">
    <location>
        <begin position="215"/>
        <end position="235"/>
    </location>
</feature>
<feature type="transmembrane region" description="Helical" evidence="1">
    <location>
        <begin position="287"/>
        <end position="306"/>
    </location>
</feature>
<feature type="transmembrane region" description="Helical" evidence="1">
    <location>
        <begin position="115"/>
        <end position="130"/>
    </location>
</feature>
<dbReference type="PANTHER" id="PTHR30590">
    <property type="entry name" value="INNER MEMBRANE PROTEIN"/>
    <property type="match status" value="1"/>
</dbReference>
<evidence type="ECO:0000313" key="3">
    <source>
        <dbReference type="EMBL" id="QDI91445.1"/>
    </source>
</evidence>
<keyword evidence="1" id="KW-1133">Transmembrane helix</keyword>
<feature type="transmembrane region" description="Helical" evidence="1">
    <location>
        <begin position="21"/>
        <end position="41"/>
    </location>
</feature>
<evidence type="ECO:0000259" key="2">
    <source>
        <dbReference type="Pfam" id="PF04235"/>
    </source>
</evidence>
<dbReference type="InterPro" id="IPR007349">
    <property type="entry name" value="DUF418"/>
</dbReference>
<dbReference type="Pfam" id="PF04235">
    <property type="entry name" value="DUF418"/>
    <property type="match status" value="1"/>
</dbReference>
<gene>
    <name evidence="3" type="ORF">EPH95_09825</name>
</gene>
<feature type="transmembrane region" description="Helical" evidence="1">
    <location>
        <begin position="318"/>
        <end position="339"/>
    </location>
</feature>
<proteinExistence type="predicted"/>
<feature type="transmembrane region" description="Helical" evidence="1">
    <location>
        <begin position="186"/>
        <end position="208"/>
    </location>
</feature>
<dbReference type="EMBL" id="CP035485">
    <property type="protein sequence ID" value="QDI91445.1"/>
    <property type="molecule type" value="Genomic_DNA"/>
</dbReference>
<keyword evidence="1" id="KW-0472">Membrane</keyword>
<keyword evidence="1" id="KW-0812">Transmembrane</keyword>
<keyword evidence="4" id="KW-1185">Reference proteome</keyword>
<dbReference type="PANTHER" id="PTHR30590:SF3">
    <property type="entry name" value="HYPOTHETICAL MEMBRANE SPANNING PROTEIN"/>
    <property type="match status" value="1"/>
</dbReference>
<accession>A0A514LIT8</accession>